<evidence type="ECO:0000313" key="1">
    <source>
        <dbReference type="EMBL" id="VWL94200.1"/>
    </source>
</evidence>
<dbReference type="Proteomes" id="UP000361836">
    <property type="component" value="Unassembled WGS sequence"/>
</dbReference>
<organism evidence="1 2">
    <name type="scientific">Collinsella aerofaciens</name>
    <dbReference type="NCBI Taxonomy" id="74426"/>
    <lineage>
        <taxon>Bacteria</taxon>
        <taxon>Bacillati</taxon>
        <taxon>Actinomycetota</taxon>
        <taxon>Coriobacteriia</taxon>
        <taxon>Coriobacteriales</taxon>
        <taxon>Coriobacteriaceae</taxon>
        <taxon>Collinsella</taxon>
    </lineage>
</organism>
<name>A0A5K1IY54_9ACTN</name>
<reference evidence="1 2" key="1">
    <citation type="submission" date="2019-10" db="EMBL/GenBank/DDBJ databases">
        <authorList>
            <person name="Wolf R A."/>
        </authorList>
    </citation>
    <scope>NUCLEOTIDE SEQUENCE [LARGE SCALE GENOMIC DNA]</scope>
    <source>
        <strain evidence="1">Collinsella_aerofaciens_MC2</strain>
    </source>
</reference>
<dbReference type="RefSeq" id="WP_152076321.1">
    <property type="nucleotide sequence ID" value="NZ_CAAKNU010000023.1"/>
</dbReference>
<accession>A0A5K1IY54</accession>
<sequence length="186" mass="20971">MATSTLDSFMSLLLGRFDNREQFEAKKAAGEVFPFARHVNTACNDKILGLPADFPGIFMIEESYYETDGKNSSSPHLFLFTEEPEGVLLTSYDAPEGNDKRTLSYDTMVPAEYASLKKSGKFVPALYCEHDGVWEGGSDSMFTPTMKFHLFERFSADALEVTETMEVNGRRVFGFDDPIVYHRVQD</sequence>
<proteinExistence type="predicted"/>
<dbReference type="EMBL" id="CABWIE010000018">
    <property type="protein sequence ID" value="VWL94200.1"/>
    <property type="molecule type" value="Genomic_DNA"/>
</dbReference>
<gene>
    <name evidence="1" type="ORF">KCJAJFAP_02248</name>
</gene>
<keyword evidence="2" id="KW-1185">Reference proteome</keyword>
<protein>
    <submittedName>
        <fullName evidence="1">Uncharacterized protein</fullName>
    </submittedName>
</protein>
<evidence type="ECO:0000313" key="2">
    <source>
        <dbReference type="Proteomes" id="UP000361836"/>
    </source>
</evidence>
<dbReference type="AlphaFoldDB" id="A0A5K1IY54"/>